<protein>
    <submittedName>
        <fullName evidence="1">Uncharacterized protein</fullName>
    </submittedName>
</protein>
<evidence type="ECO:0000313" key="1">
    <source>
        <dbReference type="EMBL" id="JAD41017.1"/>
    </source>
</evidence>
<reference evidence="1" key="1">
    <citation type="submission" date="2014-09" db="EMBL/GenBank/DDBJ databases">
        <authorList>
            <person name="Magalhaes I.L.F."/>
            <person name="Oliveira U."/>
            <person name="Santos F.R."/>
            <person name="Vidigal T.H.D.A."/>
            <person name="Brescovit A.D."/>
            <person name="Santos A.J."/>
        </authorList>
    </citation>
    <scope>NUCLEOTIDE SEQUENCE</scope>
    <source>
        <tissue evidence="1">Shoot tissue taken approximately 20 cm above the soil surface</tissue>
    </source>
</reference>
<organism evidence="1">
    <name type="scientific">Arundo donax</name>
    <name type="common">Giant reed</name>
    <name type="synonym">Donax arundinaceus</name>
    <dbReference type="NCBI Taxonomy" id="35708"/>
    <lineage>
        <taxon>Eukaryota</taxon>
        <taxon>Viridiplantae</taxon>
        <taxon>Streptophyta</taxon>
        <taxon>Embryophyta</taxon>
        <taxon>Tracheophyta</taxon>
        <taxon>Spermatophyta</taxon>
        <taxon>Magnoliopsida</taxon>
        <taxon>Liliopsida</taxon>
        <taxon>Poales</taxon>
        <taxon>Poaceae</taxon>
        <taxon>PACMAD clade</taxon>
        <taxon>Arundinoideae</taxon>
        <taxon>Arundineae</taxon>
        <taxon>Arundo</taxon>
    </lineage>
</organism>
<accession>A0A0A9SCJ0</accession>
<sequence>MIGYISCLRGQQIITVV</sequence>
<name>A0A0A9SCJ0_ARUDO</name>
<reference evidence="1" key="2">
    <citation type="journal article" date="2015" name="Data Brief">
        <title>Shoot transcriptome of the giant reed, Arundo donax.</title>
        <authorList>
            <person name="Barrero R.A."/>
            <person name="Guerrero F.D."/>
            <person name="Moolhuijzen P."/>
            <person name="Goolsby J.A."/>
            <person name="Tidwell J."/>
            <person name="Bellgard S.E."/>
            <person name="Bellgard M.I."/>
        </authorList>
    </citation>
    <scope>NUCLEOTIDE SEQUENCE</scope>
    <source>
        <tissue evidence="1">Shoot tissue taken approximately 20 cm above the soil surface</tissue>
    </source>
</reference>
<dbReference type="EMBL" id="GBRH01256878">
    <property type="protein sequence ID" value="JAD41017.1"/>
    <property type="molecule type" value="Transcribed_RNA"/>
</dbReference>
<proteinExistence type="predicted"/>
<dbReference type="AlphaFoldDB" id="A0A0A9SCJ0"/>